<evidence type="ECO:0000256" key="5">
    <source>
        <dbReference type="ARBA" id="ARBA00012180"/>
    </source>
</evidence>
<dbReference type="InterPro" id="IPR002156">
    <property type="entry name" value="RNaseH_domain"/>
</dbReference>
<keyword evidence="8 11" id="KW-0255">Endonuclease</keyword>
<keyword evidence="11" id="KW-0963">Cytoplasm</keyword>
<evidence type="ECO:0000259" key="12">
    <source>
        <dbReference type="PROSITE" id="PS50879"/>
    </source>
</evidence>
<keyword evidence="7 11" id="KW-0479">Metal-binding</keyword>
<evidence type="ECO:0000256" key="9">
    <source>
        <dbReference type="ARBA" id="ARBA00022801"/>
    </source>
</evidence>
<dbReference type="Gene3D" id="3.30.420.10">
    <property type="entry name" value="Ribonuclease H-like superfamily/Ribonuclease H"/>
    <property type="match status" value="1"/>
</dbReference>
<feature type="binding site" evidence="11">
    <location>
        <position position="9"/>
    </location>
    <ligand>
        <name>Mg(2+)</name>
        <dbReference type="ChEBI" id="CHEBI:18420"/>
        <label>1</label>
    </ligand>
</feature>
<dbReference type="GO" id="GO:0005737">
    <property type="term" value="C:cytoplasm"/>
    <property type="evidence" value="ECO:0007669"/>
    <property type="project" value="UniProtKB-SubCell"/>
</dbReference>
<evidence type="ECO:0000256" key="2">
    <source>
        <dbReference type="ARBA" id="ARBA00004065"/>
    </source>
</evidence>
<feature type="binding site" evidence="11">
    <location>
        <position position="9"/>
    </location>
    <ligand>
        <name>Mg(2+)</name>
        <dbReference type="ChEBI" id="CHEBI:18420"/>
        <label>2</label>
    </ligand>
</feature>
<evidence type="ECO:0000256" key="10">
    <source>
        <dbReference type="ARBA" id="ARBA00022842"/>
    </source>
</evidence>
<dbReference type="GO" id="GO:0004523">
    <property type="term" value="F:RNA-DNA hybrid ribonuclease activity"/>
    <property type="evidence" value="ECO:0007669"/>
    <property type="project" value="UniProtKB-UniRule"/>
</dbReference>
<feature type="domain" description="RNase H type-1" evidence="12">
    <location>
        <begin position="1"/>
        <end position="142"/>
    </location>
</feature>
<gene>
    <name evidence="11" type="primary">rnhA</name>
    <name evidence="13" type="ORF">HNQ64_000556</name>
</gene>
<dbReference type="Proteomes" id="UP000534294">
    <property type="component" value="Unassembled WGS sequence"/>
</dbReference>
<evidence type="ECO:0000256" key="11">
    <source>
        <dbReference type="HAMAP-Rule" id="MF_00042"/>
    </source>
</evidence>
<comment type="subunit">
    <text evidence="4 11">Monomer.</text>
</comment>
<dbReference type="AlphaFoldDB" id="A0A7W7YHP5"/>
<dbReference type="SUPFAM" id="SSF53098">
    <property type="entry name" value="Ribonuclease H-like"/>
    <property type="match status" value="1"/>
</dbReference>
<dbReference type="HAMAP" id="MF_00042">
    <property type="entry name" value="RNase_H"/>
    <property type="match status" value="1"/>
</dbReference>
<dbReference type="EC" id="3.1.26.4" evidence="5 11"/>
<dbReference type="InterPro" id="IPR022892">
    <property type="entry name" value="RNaseHI"/>
</dbReference>
<evidence type="ECO:0000313" key="14">
    <source>
        <dbReference type="Proteomes" id="UP000534294"/>
    </source>
</evidence>
<feature type="binding site" evidence="11">
    <location>
        <position position="69"/>
    </location>
    <ligand>
        <name>Mg(2+)</name>
        <dbReference type="ChEBI" id="CHEBI:18420"/>
        <label>1</label>
    </ligand>
</feature>
<evidence type="ECO:0000256" key="6">
    <source>
        <dbReference type="ARBA" id="ARBA00022722"/>
    </source>
</evidence>
<keyword evidence="14" id="KW-1185">Reference proteome</keyword>
<dbReference type="InterPro" id="IPR012337">
    <property type="entry name" value="RNaseH-like_sf"/>
</dbReference>
<dbReference type="InterPro" id="IPR050092">
    <property type="entry name" value="RNase_H"/>
</dbReference>
<keyword evidence="6 11" id="KW-0540">Nuclease</keyword>
<sequence length="163" mass="17633">MTSVTIYTDGACSGNPGPGGYGVLLQAGAHTKELSEGYRRTTNNRMELMALIKGLELLNRPCTVTLFSDSKYVVDTVQKGWAKSWKARGWVKADKQPAVNADLWDRALKALEKHKVTIRWVKGHASNAGNNRCDELAVAASKSGGLQADEGYELAKAKPASLL</sequence>
<dbReference type="NCBIfam" id="NF001236">
    <property type="entry name" value="PRK00203.1"/>
    <property type="match status" value="1"/>
</dbReference>
<accession>A0A7W7YHP5</accession>
<dbReference type="FunFam" id="3.30.420.10:FF:000089">
    <property type="entry name" value="Ribonuclease H"/>
    <property type="match status" value="1"/>
</dbReference>
<comment type="caution">
    <text evidence="13">The sequence shown here is derived from an EMBL/GenBank/DDBJ whole genome shotgun (WGS) entry which is preliminary data.</text>
</comment>
<dbReference type="GO" id="GO:0000287">
    <property type="term" value="F:magnesium ion binding"/>
    <property type="evidence" value="ECO:0007669"/>
    <property type="project" value="UniProtKB-UniRule"/>
</dbReference>
<dbReference type="InterPro" id="IPR036397">
    <property type="entry name" value="RNaseH_sf"/>
</dbReference>
<keyword evidence="10 11" id="KW-0460">Magnesium</keyword>
<keyword evidence="9 11" id="KW-0378">Hydrolase</keyword>
<comment type="cofactor">
    <cofactor evidence="11">
        <name>Mg(2+)</name>
        <dbReference type="ChEBI" id="CHEBI:18420"/>
    </cofactor>
    <text evidence="11">Binds 1 Mg(2+) ion per subunit. May bind a second metal ion at a regulatory site, or after substrate binding.</text>
</comment>
<dbReference type="EMBL" id="JACHIF010000001">
    <property type="protein sequence ID" value="MBB5036322.1"/>
    <property type="molecule type" value="Genomic_DNA"/>
</dbReference>
<dbReference type="Pfam" id="PF00075">
    <property type="entry name" value="RNase_H"/>
    <property type="match status" value="1"/>
</dbReference>
<dbReference type="PANTHER" id="PTHR10642">
    <property type="entry name" value="RIBONUCLEASE H1"/>
    <property type="match status" value="1"/>
</dbReference>
<dbReference type="GO" id="GO:0003676">
    <property type="term" value="F:nucleic acid binding"/>
    <property type="evidence" value="ECO:0007669"/>
    <property type="project" value="InterPro"/>
</dbReference>
<comment type="subcellular location">
    <subcellularLocation>
        <location evidence="11">Cytoplasm</location>
    </subcellularLocation>
</comment>
<evidence type="ECO:0000256" key="4">
    <source>
        <dbReference type="ARBA" id="ARBA00011245"/>
    </source>
</evidence>
<evidence type="ECO:0000256" key="3">
    <source>
        <dbReference type="ARBA" id="ARBA00005300"/>
    </source>
</evidence>
<protein>
    <recommendedName>
        <fullName evidence="5 11">Ribonuclease H</fullName>
        <shortName evidence="11">RNase H</shortName>
        <ecNumber evidence="5 11">3.1.26.4</ecNumber>
    </recommendedName>
</protein>
<feature type="binding site" evidence="11">
    <location>
        <position position="47"/>
    </location>
    <ligand>
        <name>Mg(2+)</name>
        <dbReference type="ChEBI" id="CHEBI:18420"/>
        <label>1</label>
    </ligand>
</feature>
<feature type="binding site" evidence="11">
    <location>
        <position position="134"/>
    </location>
    <ligand>
        <name>Mg(2+)</name>
        <dbReference type="ChEBI" id="CHEBI:18420"/>
        <label>2</label>
    </ligand>
</feature>
<comment type="catalytic activity">
    <reaction evidence="1 11">
        <text>Endonucleolytic cleavage to 5'-phosphomonoester.</text>
        <dbReference type="EC" id="3.1.26.4"/>
    </reaction>
</comment>
<organism evidence="13 14">
    <name type="scientific">Prosthecobacter dejongeii</name>
    <dbReference type="NCBI Taxonomy" id="48465"/>
    <lineage>
        <taxon>Bacteria</taxon>
        <taxon>Pseudomonadati</taxon>
        <taxon>Verrucomicrobiota</taxon>
        <taxon>Verrucomicrobiia</taxon>
        <taxon>Verrucomicrobiales</taxon>
        <taxon>Verrucomicrobiaceae</taxon>
        <taxon>Prosthecobacter</taxon>
    </lineage>
</organism>
<evidence type="ECO:0000256" key="1">
    <source>
        <dbReference type="ARBA" id="ARBA00000077"/>
    </source>
</evidence>
<dbReference type="GO" id="GO:0043137">
    <property type="term" value="P:DNA replication, removal of RNA primer"/>
    <property type="evidence" value="ECO:0007669"/>
    <property type="project" value="TreeGrafter"/>
</dbReference>
<dbReference type="RefSeq" id="WP_184205075.1">
    <property type="nucleotide sequence ID" value="NZ_JACHIF010000001.1"/>
</dbReference>
<reference evidence="13 14" key="1">
    <citation type="submission" date="2020-08" db="EMBL/GenBank/DDBJ databases">
        <title>Genomic Encyclopedia of Type Strains, Phase IV (KMG-IV): sequencing the most valuable type-strain genomes for metagenomic binning, comparative biology and taxonomic classification.</title>
        <authorList>
            <person name="Goeker M."/>
        </authorList>
    </citation>
    <scope>NUCLEOTIDE SEQUENCE [LARGE SCALE GENOMIC DNA]</scope>
    <source>
        <strain evidence="13 14">DSM 12251</strain>
    </source>
</reference>
<dbReference type="PROSITE" id="PS50879">
    <property type="entry name" value="RNASE_H_1"/>
    <property type="match status" value="1"/>
</dbReference>
<evidence type="ECO:0000256" key="8">
    <source>
        <dbReference type="ARBA" id="ARBA00022759"/>
    </source>
</evidence>
<evidence type="ECO:0000256" key="7">
    <source>
        <dbReference type="ARBA" id="ARBA00022723"/>
    </source>
</evidence>
<dbReference type="PANTHER" id="PTHR10642:SF26">
    <property type="entry name" value="RIBONUCLEASE H1"/>
    <property type="match status" value="1"/>
</dbReference>
<proteinExistence type="inferred from homology"/>
<name>A0A7W7YHP5_9BACT</name>
<evidence type="ECO:0000313" key="13">
    <source>
        <dbReference type="EMBL" id="MBB5036322.1"/>
    </source>
</evidence>
<comment type="function">
    <text evidence="2 11">Endonuclease that specifically degrades the RNA of RNA-DNA hybrids.</text>
</comment>
<dbReference type="CDD" id="cd09278">
    <property type="entry name" value="RNase_HI_prokaryote_like"/>
    <property type="match status" value="1"/>
</dbReference>
<comment type="similarity">
    <text evidence="3 11">Belongs to the RNase H family.</text>
</comment>